<comment type="catalytic activity">
    <reaction evidence="1">
        <text>Hydrolysis of (1-&gt;3)-beta-D-glucosidic linkages in (1-&gt;3)-beta-D-glucans.</text>
        <dbReference type="EC" id="3.2.1.39"/>
    </reaction>
</comment>
<keyword evidence="8" id="KW-0611">Plant defense</keyword>
<dbReference type="GO" id="GO:0005975">
    <property type="term" value="P:carbohydrate metabolic process"/>
    <property type="evidence" value="ECO:0007669"/>
    <property type="project" value="InterPro"/>
</dbReference>
<evidence type="ECO:0000256" key="1">
    <source>
        <dbReference type="ARBA" id="ARBA00000382"/>
    </source>
</evidence>
<feature type="chain" id="PRO_5044714415" description="glucan endo-1,3-beta-D-glucosidase" evidence="13">
    <location>
        <begin position="25"/>
        <end position="437"/>
    </location>
</feature>
<dbReference type="GO" id="GO:0006952">
    <property type="term" value="P:defense response"/>
    <property type="evidence" value="ECO:0007669"/>
    <property type="project" value="UniProtKB-KW"/>
</dbReference>
<dbReference type="GO" id="GO:0098552">
    <property type="term" value="C:side of membrane"/>
    <property type="evidence" value="ECO:0007669"/>
    <property type="project" value="UniProtKB-KW"/>
</dbReference>
<dbReference type="GO" id="GO:0005886">
    <property type="term" value="C:plasma membrane"/>
    <property type="evidence" value="ECO:0007669"/>
    <property type="project" value="UniProtKB-SubCell"/>
</dbReference>
<dbReference type="EC" id="3.2.1.39" evidence="4"/>
<evidence type="ECO:0000256" key="12">
    <source>
        <dbReference type="SAM" id="MobiDB-lite"/>
    </source>
</evidence>
<reference evidence="14 16" key="1">
    <citation type="submission" date="2024-01" db="EMBL/GenBank/DDBJ databases">
        <title>The complete chloroplast genome sequence of Lithospermum erythrorhizon: insights into the phylogenetic relationship among Boraginaceae species and the maternal lineages of purple gromwells.</title>
        <authorList>
            <person name="Okada T."/>
            <person name="Watanabe K."/>
        </authorList>
    </citation>
    <scope>NUCLEOTIDE SEQUENCE [LARGE SCALE GENOMIC DNA]</scope>
</reference>
<organism evidence="14 16">
    <name type="scientific">Lithospermum erythrorhizon</name>
    <name type="common">Purple gromwell</name>
    <name type="synonym">Lithospermum officinale var. erythrorhizon</name>
    <dbReference type="NCBI Taxonomy" id="34254"/>
    <lineage>
        <taxon>Eukaryota</taxon>
        <taxon>Viridiplantae</taxon>
        <taxon>Streptophyta</taxon>
        <taxon>Embryophyta</taxon>
        <taxon>Tracheophyta</taxon>
        <taxon>Spermatophyta</taxon>
        <taxon>Magnoliopsida</taxon>
        <taxon>eudicotyledons</taxon>
        <taxon>Gunneridae</taxon>
        <taxon>Pentapetalae</taxon>
        <taxon>asterids</taxon>
        <taxon>lamiids</taxon>
        <taxon>Boraginales</taxon>
        <taxon>Boraginaceae</taxon>
        <taxon>Boraginoideae</taxon>
        <taxon>Lithospermeae</taxon>
        <taxon>Lithospermum</taxon>
    </lineage>
</organism>
<keyword evidence="10" id="KW-0326">Glycosidase</keyword>
<dbReference type="SUPFAM" id="SSF51445">
    <property type="entry name" value="(Trans)glycosidases"/>
    <property type="match status" value="1"/>
</dbReference>
<evidence type="ECO:0000256" key="3">
    <source>
        <dbReference type="ARBA" id="ARBA00008773"/>
    </source>
</evidence>
<sequence length="437" mass="47657">MENTPKIAFAIFLLCALVIEDVESIGVNYGTLGNNLLQPAQVAQFLKDNTIIDRVKIFDAKPEVIKAFADTGILVAITIPNGEIPALTKLDYATEYITKNVKPFYPSTKINYICIGNEVLHWGPQNLIDNLVAAMTTLDQALNSVGIKDVKVTSPQSLAILEPLLNTAPPSLAHFRAGWDKGVIAPMLQYHRDTKSPFMVNPYPYFGFTKDVEDFAVFRRNDTVTFDAATKKSYSNMFDLLLDSVYISMKKLGFQDVGIVVGETGWPSLCGPLEPHCSVTNAASYNGGLLKKANSGEGTPLMPNRKFEIYTFGLFNENEKPGPEAERNFGLFWPDFTEVYKIGIVKAGPLKNDYLNAHVDAPAPAPATGNATVNAPAGKTDQLEVQKKPVQGTHSNNTSTSTKKEQQNDGGASSSSGNLSPLLALNVVLPILMFLYK</sequence>
<accession>A0AAV3NXW5</accession>
<evidence type="ECO:0000256" key="4">
    <source>
        <dbReference type="ARBA" id="ARBA00012780"/>
    </source>
</evidence>
<dbReference type="EMBL" id="BAABME010014522">
    <property type="protein sequence ID" value="GAA0187242.1"/>
    <property type="molecule type" value="Genomic_DNA"/>
</dbReference>
<dbReference type="Gene3D" id="3.20.20.80">
    <property type="entry name" value="Glycosidases"/>
    <property type="match status" value="1"/>
</dbReference>
<evidence type="ECO:0000256" key="6">
    <source>
        <dbReference type="ARBA" id="ARBA00022729"/>
    </source>
</evidence>
<evidence type="ECO:0000256" key="8">
    <source>
        <dbReference type="ARBA" id="ARBA00022821"/>
    </source>
</evidence>
<dbReference type="InterPro" id="IPR017853">
    <property type="entry name" value="GH"/>
</dbReference>
<gene>
    <name evidence="15" type="ORF">LIER_34530</name>
    <name evidence="14" type="ORF">LIER_35707</name>
</gene>
<proteinExistence type="inferred from homology"/>
<evidence type="ECO:0000256" key="2">
    <source>
        <dbReference type="ARBA" id="ARBA00004609"/>
    </source>
</evidence>
<protein>
    <recommendedName>
        <fullName evidence="4">glucan endo-1,3-beta-D-glucosidase</fullName>
        <ecNumber evidence="4">3.2.1.39</ecNumber>
    </recommendedName>
</protein>
<keyword evidence="5" id="KW-0472">Membrane</keyword>
<evidence type="ECO:0000256" key="9">
    <source>
        <dbReference type="ARBA" id="ARBA00023157"/>
    </source>
</evidence>
<dbReference type="FunFam" id="3.20.20.80:FF:000002">
    <property type="entry name" value="Glucan endo-1,3-beta-glucosidase 3"/>
    <property type="match status" value="1"/>
</dbReference>
<dbReference type="AlphaFoldDB" id="A0AAV3NXW5"/>
<comment type="caution">
    <text evidence="14">The sequence shown here is derived from an EMBL/GenBank/DDBJ whole genome shotgun (WGS) entry which is preliminary data.</text>
</comment>
<keyword evidence="5" id="KW-0449">Lipoprotein</keyword>
<keyword evidence="6 13" id="KW-0732">Signal</keyword>
<comment type="subcellular location">
    <subcellularLocation>
        <location evidence="2">Cell membrane</location>
        <topology evidence="2">Lipid-anchor</topology>
        <topology evidence="2">GPI-anchor</topology>
    </subcellularLocation>
</comment>
<feature type="region of interest" description="Disordered" evidence="12">
    <location>
        <begin position="382"/>
        <end position="416"/>
    </location>
</feature>
<dbReference type="EMBL" id="BAABME010015849">
    <property type="protein sequence ID" value="GAA0143271.1"/>
    <property type="molecule type" value="Genomic_DNA"/>
</dbReference>
<feature type="signal peptide" evidence="13">
    <location>
        <begin position="1"/>
        <end position="24"/>
    </location>
</feature>
<dbReference type="GO" id="GO:0042973">
    <property type="term" value="F:glucan endo-1,3-beta-D-glucosidase activity"/>
    <property type="evidence" value="ECO:0007669"/>
    <property type="project" value="UniProtKB-EC"/>
</dbReference>
<dbReference type="Proteomes" id="UP001454036">
    <property type="component" value="Unassembled WGS sequence"/>
</dbReference>
<comment type="similarity">
    <text evidence="3 11">Belongs to the glycosyl hydrolase 17 family.</text>
</comment>
<evidence type="ECO:0000256" key="7">
    <source>
        <dbReference type="ARBA" id="ARBA00022801"/>
    </source>
</evidence>
<keyword evidence="5" id="KW-0336">GPI-anchor</keyword>
<keyword evidence="9" id="KW-1015">Disulfide bond</keyword>
<evidence type="ECO:0000256" key="5">
    <source>
        <dbReference type="ARBA" id="ARBA00022622"/>
    </source>
</evidence>
<dbReference type="Pfam" id="PF00332">
    <property type="entry name" value="Glyco_hydro_17"/>
    <property type="match status" value="1"/>
</dbReference>
<evidence type="ECO:0000256" key="13">
    <source>
        <dbReference type="SAM" id="SignalP"/>
    </source>
</evidence>
<keyword evidence="5" id="KW-0325">Glycoprotein</keyword>
<evidence type="ECO:0000256" key="11">
    <source>
        <dbReference type="RuleBase" id="RU004335"/>
    </source>
</evidence>
<keyword evidence="7" id="KW-0378">Hydrolase</keyword>
<evidence type="ECO:0000256" key="10">
    <source>
        <dbReference type="ARBA" id="ARBA00023295"/>
    </source>
</evidence>
<keyword evidence="16" id="KW-1185">Reference proteome</keyword>
<dbReference type="InterPro" id="IPR044965">
    <property type="entry name" value="Glyco_hydro_17_plant"/>
</dbReference>
<evidence type="ECO:0000313" key="15">
    <source>
        <dbReference type="EMBL" id="GAA0187242.1"/>
    </source>
</evidence>
<evidence type="ECO:0000313" key="14">
    <source>
        <dbReference type="EMBL" id="GAA0143271.1"/>
    </source>
</evidence>
<evidence type="ECO:0000313" key="16">
    <source>
        <dbReference type="Proteomes" id="UP001454036"/>
    </source>
</evidence>
<dbReference type="PANTHER" id="PTHR32227">
    <property type="entry name" value="GLUCAN ENDO-1,3-BETA-GLUCOSIDASE BG1-RELATED-RELATED"/>
    <property type="match status" value="1"/>
</dbReference>
<name>A0AAV3NXW5_LITER</name>
<dbReference type="InterPro" id="IPR000490">
    <property type="entry name" value="Glyco_hydro_17"/>
</dbReference>